<evidence type="ECO:0000313" key="26">
    <source>
        <dbReference type="Proteomes" id="UP000028545"/>
    </source>
</evidence>
<feature type="region of interest" description="Disordered" evidence="23">
    <location>
        <begin position="1"/>
        <end position="23"/>
    </location>
</feature>
<comment type="catalytic activity">
    <reaction evidence="22">
        <text>ATP + H2O = ADP + phosphate + H(+)</text>
        <dbReference type="Rhea" id="RHEA:13065"/>
        <dbReference type="ChEBI" id="CHEBI:15377"/>
        <dbReference type="ChEBI" id="CHEBI:15378"/>
        <dbReference type="ChEBI" id="CHEBI:30616"/>
        <dbReference type="ChEBI" id="CHEBI:43474"/>
        <dbReference type="ChEBI" id="CHEBI:456216"/>
        <dbReference type="EC" id="5.6.2.3"/>
    </reaction>
</comment>
<dbReference type="GO" id="GO:0003677">
    <property type="term" value="F:DNA binding"/>
    <property type="evidence" value="ECO:0007669"/>
    <property type="project" value="UniProtKB-KW"/>
</dbReference>
<evidence type="ECO:0000256" key="9">
    <source>
        <dbReference type="ARBA" id="ARBA00022806"/>
    </source>
</evidence>
<reference evidence="25 26" key="1">
    <citation type="journal article" date="2014" name="Genome Announc.">
        <title>Draft genome sequence of the pathogenic fungus Scedosporium apiospermum.</title>
        <authorList>
            <person name="Vandeputte P."/>
            <person name="Ghamrawi S."/>
            <person name="Rechenmann M."/>
            <person name="Iltis A."/>
            <person name="Giraud S."/>
            <person name="Fleury M."/>
            <person name="Thornton C."/>
            <person name="Delhaes L."/>
            <person name="Meyer W."/>
            <person name="Papon N."/>
            <person name="Bouchara J.P."/>
        </authorList>
    </citation>
    <scope>NUCLEOTIDE SEQUENCE [LARGE SCALE GENOMIC DNA]</scope>
    <source>
        <strain evidence="25 26">IHEM 14462</strain>
    </source>
</reference>
<dbReference type="Gene3D" id="3.40.50.300">
    <property type="entry name" value="P-loop containing nucleotide triphosphate hydrolases"/>
    <property type="match status" value="3"/>
</dbReference>
<dbReference type="SUPFAM" id="SSF52540">
    <property type="entry name" value="P-loop containing nucleoside triphosphate hydrolases"/>
    <property type="match status" value="1"/>
</dbReference>
<dbReference type="GO" id="GO:0016887">
    <property type="term" value="F:ATP hydrolysis activity"/>
    <property type="evidence" value="ECO:0007669"/>
    <property type="project" value="RHEA"/>
</dbReference>
<dbReference type="EC" id="5.6.2.3" evidence="18"/>
<comment type="caution">
    <text evidence="25">The sequence shown here is derived from an EMBL/GenBank/DDBJ whole genome shotgun (WGS) entry which is preliminary data.</text>
</comment>
<dbReference type="PANTHER" id="PTHR11472">
    <property type="entry name" value="DNA REPAIR DEAD HELICASE RAD3/XP-D SUBFAMILY MEMBER"/>
    <property type="match status" value="1"/>
</dbReference>
<dbReference type="FunFam" id="3.40.50.300:FF:002774">
    <property type="entry name" value="ATP-dependent DNA helicase chl1"/>
    <property type="match status" value="1"/>
</dbReference>
<dbReference type="VEuPathDB" id="FungiDB:SAPIO_CDS2743"/>
<dbReference type="AlphaFoldDB" id="A0A084GBF8"/>
<keyword evidence="15" id="KW-0539">Nucleus</keyword>
<evidence type="ECO:0000256" key="16">
    <source>
        <dbReference type="ARBA" id="ARBA00023306"/>
    </source>
</evidence>
<comment type="function">
    <text evidence="21">ATP-dependent DNA helicase important for chromosome transmission and normal cell cycle progression in G(2)/M. May have a role in changing DNA topology to allow the loading of proteins involved in maintaining sister chromatid cohesion in the vicinity of the centromeres. Has a specific role in chromosome segregation during meiosis II.</text>
</comment>
<accession>A0A084GBF8</accession>
<feature type="region of interest" description="Disordered" evidence="23">
    <location>
        <begin position="235"/>
        <end position="255"/>
    </location>
</feature>
<evidence type="ECO:0000256" key="1">
    <source>
        <dbReference type="ARBA" id="ARBA00001966"/>
    </source>
</evidence>
<evidence type="ECO:0000256" key="21">
    <source>
        <dbReference type="ARBA" id="ARBA00045702"/>
    </source>
</evidence>
<dbReference type="GO" id="GO:0000785">
    <property type="term" value="C:chromatin"/>
    <property type="evidence" value="ECO:0007669"/>
    <property type="project" value="EnsemblFungi"/>
</dbReference>
<dbReference type="InterPro" id="IPR006554">
    <property type="entry name" value="Helicase-like_DEXD_c2"/>
</dbReference>
<keyword evidence="16" id="KW-0131">Cell cycle</keyword>
<dbReference type="GO" id="GO:0005634">
    <property type="term" value="C:nucleus"/>
    <property type="evidence" value="ECO:0007669"/>
    <property type="project" value="UniProtKB-SubCell"/>
</dbReference>
<evidence type="ECO:0000256" key="23">
    <source>
        <dbReference type="SAM" id="MobiDB-lite"/>
    </source>
</evidence>
<dbReference type="OMA" id="QTHQFRD"/>
<dbReference type="InterPro" id="IPR006555">
    <property type="entry name" value="ATP-dep_Helicase_C"/>
</dbReference>
<feature type="domain" description="Helicase ATP-binding" evidence="24">
    <location>
        <begin position="18"/>
        <end position="439"/>
    </location>
</feature>
<evidence type="ECO:0000256" key="10">
    <source>
        <dbReference type="ARBA" id="ARBA00022840"/>
    </source>
</evidence>
<sequence>MSLPLRSETANEGGSQDEPVNFHHPYTPYDVQLQFMKAVYKVLQAGNGQIGILESPTGTGKSLSLICSSLTWLRNFKASSHEAALKDLGAKFADEPDWVVEQLLKRKSEELTRRWEEREERLEKIRQKEKAMEARRSAKRRRVGEEESLSTRKGPIDEDAEWLLDDWEGDDSKGSDPFSGLSAETREILARMGGLGGVKKQSDTDDKLEDEVKIFYASRTHSQLSQFISELRRPSFPSSYPKMQSSPKTADGSKDKEHVKHIPLSSRQKLCINPSVARLGSLSAINDRCAELQQSKTKEKCKFLPNEETLSQTHQFRDTALATLPDIEDLYTLGKSLAVCPYYASRTAIPASEIITLPYPLLLQKSARDALGIKLEGNVVIIDEAHNIMDAVSNVNSAAIKLSELKRARQMLSVYVRKFGKKLKGENRVMVGRVGRVVEGLSDWLDGAMKQKSEHGIVDANALLRQKAIDQINMYKLVQYIQESKLAYKIESYVSYVEDEQQPDSTHQTAAKSSTPVLHTLLSFLLALTNLSFEGRIFYQKLDSTPRDIELSYLLLSPTHAFSSIASSARAVILAGGTMSPFDDYTAHLFPYLPAEKITTLSCGHVIPRENLCVWTLGRSRAGDASPTFEFSFQRRGDKAMINDLGLALLNICSVVPDGVVAFFPSYGYLDEVVQAWQAKPPGAPNSVWDRLGTRKEIFRESKGCSSDEILEAYSTAILSPAANAKTKGALLLSVVGGKMSEGINFSDRLGRCVLIIGLPYPNINSPEWKARIEYIESTTVSRLLPSSSSSTTDAPEGTTTSIPGRKMTKDQAMAQAKNAARSFYENACMRAVNQSIGRAIRHRGDYAAIILVDRRYAAKRIRGKLPGWIAEAMEGGDEGETLGKVMGGLSVFFRGKKSTEN</sequence>
<evidence type="ECO:0000256" key="13">
    <source>
        <dbReference type="ARBA" id="ARBA00023125"/>
    </source>
</evidence>
<dbReference type="GO" id="GO:0043139">
    <property type="term" value="F:5'-3' DNA helicase activity"/>
    <property type="evidence" value="ECO:0007669"/>
    <property type="project" value="UniProtKB-EC"/>
</dbReference>
<dbReference type="GO" id="GO:0031571">
    <property type="term" value="P:mitotic G1 DNA damage checkpoint signaling"/>
    <property type="evidence" value="ECO:0007669"/>
    <property type="project" value="EnsemblFungi"/>
</dbReference>
<keyword evidence="26" id="KW-1185">Reference proteome</keyword>
<evidence type="ECO:0000256" key="20">
    <source>
        <dbReference type="ARBA" id="ARBA00045008"/>
    </source>
</evidence>
<dbReference type="KEGG" id="sapo:SAPIO_CDS2743"/>
<dbReference type="Pfam" id="PF13307">
    <property type="entry name" value="Helicase_C_2"/>
    <property type="match status" value="1"/>
</dbReference>
<keyword evidence="6" id="KW-0479">Metal-binding</keyword>
<dbReference type="NCBIfam" id="TIGR00604">
    <property type="entry name" value="rad3"/>
    <property type="match status" value="1"/>
</dbReference>
<dbReference type="Proteomes" id="UP000028545">
    <property type="component" value="Unassembled WGS sequence"/>
</dbReference>
<keyword evidence="8 25" id="KW-0378">Hydrolase</keyword>
<evidence type="ECO:0000256" key="6">
    <source>
        <dbReference type="ARBA" id="ARBA00022723"/>
    </source>
</evidence>
<dbReference type="EMBL" id="JOWA01000087">
    <property type="protein sequence ID" value="KEZ44670.1"/>
    <property type="molecule type" value="Genomic_DNA"/>
</dbReference>
<dbReference type="GO" id="GO:0036297">
    <property type="term" value="P:interstrand cross-link repair"/>
    <property type="evidence" value="ECO:0007669"/>
    <property type="project" value="EnsemblFungi"/>
</dbReference>
<keyword evidence="11" id="KW-0408">Iron</keyword>
<evidence type="ECO:0000256" key="4">
    <source>
        <dbReference type="ARBA" id="ARBA00016387"/>
    </source>
</evidence>
<dbReference type="PROSITE" id="PS51193">
    <property type="entry name" value="HELICASE_ATP_BIND_2"/>
    <property type="match status" value="1"/>
</dbReference>
<evidence type="ECO:0000256" key="15">
    <source>
        <dbReference type="ARBA" id="ARBA00023242"/>
    </source>
</evidence>
<evidence type="ECO:0000259" key="24">
    <source>
        <dbReference type="PROSITE" id="PS51193"/>
    </source>
</evidence>
<gene>
    <name evidence="25" type="ORF">SAPIO_CDS2743</name>
</gene>
<dbReference type="GO" id="GO:0045005">
    <property type="term" value="P:DNA-templated DNA replication maintenance of fidelity"/>
    <property type="evidence" value="ECO:0007669"/>
    <property type="project" value="EnsemblFungi"/>
</dbReference>
<dbReference type="GO" id="GO:0005524">
    <property type="term" value="F:ATP binding"/>
    <property type="evidence" value="ECO:0007669"/>
    <property type="project" value="UniProtKB-KW"/>
</dbReference>
<dbReference type="GO" id="GO:0034085">
    <property type="term" value="P:establishment of sister chromatid cohesion"/>
    <property type="evidence" value="ECO:0007669"/>
    <property type="project" value="EnsemblFungi"/>
</dbReference>
<keyword evidence="10" id="KW-0067">ATP-binding</keyword>
<dbReference type="InterPro" id="IPR010614">
    <property type="entry name" value="RAD3-like_helicase_DEAD"/>
</dbReference>
<feature type="compositionally biased region" description="Polar residues" evidence="23">
    <location>
        <begin position="236"/>
        <end position="248"/>
    </location>
</feature>
<evidence type="ECO:0000256" key="2">
    <source>
        <dbReference type="ARBA" id="ARBA00004123"/>
    </source>
</evidence>
<comment type="subcellular location">
    <subcellularLocation>
        <location evidence="2">Nucleus</location>
    </subcellularLocation>
</comment>
<evidence type="ECO:0000313" key="25">
    <source>
        <dbReference type="EMBL" id="KEZ44670.1"/>
    </source>
</evidence>
<name>A0A084GBF8_PSEDA</name>
<evidence type="ECO:0000256" key="18">
    <source>
        <dbReference type="ARBA" id="ARBA00044969"/>
    </source>
</evidence>
<evidence type="ECO:0000256" key="22">
    <source>
        <dbReference type="ARBA" id="ARBA00048954"/>
    </source>
</evidence>
<evidence type="ECO:0000256" key="8">
    <source>
        <dbReference type="ARBA" id="ARBA00022801"/>
    </source>
</evidence>
<comment type="similarity">
    <text evidence="3">Belongs to the DEAD box helicase family. DEAH subfamily. DDX11/CHL1 sub-subfamily.</text>
</comment>
<dbReference type="GO" id="GO:0051536">
    <property type="term" value="F:iron-sulfur cluster binding"/>
    <property type="evidence" value="ECO:0007669"/>
    <property type="project" value="UniProtKB-KW"/>
</dbReference>
<keyword evidence="7" id="KW-0547">Nucleotide-binding</keyword>
<dbReference type="InterPro" id="IPR013020">
    <property type="entry name" value="Rad3/Chl1-like"/>
</dbReference>
<evidence type="ECO:0000256" key="14">
    <source>
        <dbReference type="ARBA" id="ARBA00023235"/>
    </source>
</evidence>
<dbReference type="InterPro" id="IPR045028">
    <property type="entry name" value="DinG/Rad3-like"/>
</dbReference>
<dbReference type="SMART" id="SM00491">
    <property type="entry name" value="HELICc2"/>
    <property type="match status" value="1"/>
</dbReference>
<evidence type="ECO:0000256" key="7">
    <source>
        <dbReference type="ARBA" id="ARBA00022741"/>
    </source>
</evidence>
<dbReference type="GeneID" id="27721815"/>
<keyword evidence="13" id="KW-0238">DNA-binding</keyword>
<evidence type="ECO:0000256" key="17">
    <source>
        <dbReference type="ARBA" id="ARBA00029709"/>
    </source>
</evidence>
<dbReference type="GO" id="GO:0007064">
    <property type="term" value="P:mitotic sister chromatid cohesion"/>
    <property type="evidence" value="ECO:0007669"/>
    <property type="project" value="EnsemblFungi"/>
</dbReference>
<dbReference type="GO" id="GO:0035861">
    <property type="term" value="C:site of double-strand break"/>
    <property type="evidence" value="ECO:0007669"/>
    <property type="project" value="EnsemblFungi"/>
</dbReference>
<feature type="region of interest" description="Disordered" evidence="23">
    <location>
        <begin position="129"/>
        <end position="154"/>
    </location>
</feature>
<keyword evidence="9 25" id="KW-0347">Helicase</keyword>
<dbReference type="RefSeq" id="XP_016644469.1">
    <property type="nucleotide sequence ID" value="XM_016785687.1"/>
</dbReference>
<organism evidence="25 26">
    <name type="scientific">Pseudallescheria apiosperma</name>
    <name type="common">Scedosporium apiospermum</name>
    <dbReference type="NCBI Taxonomy" id="563466"/>
    <lineage>
        <taxon>Eukaryota</taxon>
        <taxon>Fungi</taxon>
        <taxon>Dikarya</taxon>
        <taxon>Ascomycota</taxon>
        <taxon>Pezizomycotina</taxon>
        <taxon>Sordariomycetes</taxon>
        <taxon>Hypocreomycetidae</taxon>
        <taxon>Microascales</taxon>
        <taxon>Microascaceae</taxon>
        <taxon>Scedosporium</taxon>
    </lineage>
</organism>
<dbReference type="Pfam" id="PF06733">
    <property type="entry name" value="DEAD_2"/>
    <property type="match status" value="1"/>
</dbReference>
<feature type="region of interest" description="Disordered" evidence="23">
    <location>
        <begin position="785"/>
        <end position="812"/>
    </location>
</feature>
<evidence type="ECO:0000256" key="3">
    <source>
        <dbReference type="ARBA" id="ARBA00008435"/>
    </source>
</evidence>
<dbReference type="InterPro" id="IPR014013">
    <property type="entry name" value="Helic_SF1/SF2_ATP-bd_DinG/Rad3"/>
</dbReference>
<keyword evidence="14" id="KW-0413">Isomerase</keyword>
<evidence type="ECO:0000256" key="5">
    <source>
        <dbReference type="ARBA" id="ARBA00017386"/>
    </source>
</evidence>
<dbReference type="GO" id="GO:0046872">
    <property type="term" value="F:metal ion binding"/>
    <property type="evidence" value="ECO:0007669"/>
    <property type="project" value="UniProtKB-KW"/>
</dbReference>
<dbReference type="OrthoDB" id="267079at2759"/>
<dbReference type="HOGENOM" id="CLU_006515_2_0_1"/>
<evidence type="ECO:0000256" key="19">
    <source>
        <dbReference type="ARBA" id="ARBA00044998"/>
    </source>
</evidence>
<evidence type="ECO:0000256" key="11">
    <source>
        <dbReference type="ARBA" id="ARBA00023004"/>
    </source>
</evidence>
<evidence type="ECO:0000256" key="12">
    <source>
        <dbReference type="ARBA" id="ARBA00023014"/>
    </source>
</evidence>
<proteinExistence type="inferred from homology"/>
<comment type="cofactor">
    <cofactor evidence="1">
        <name>[4Fe-4S] cluster</name>
        <dbReference type="ChEBI" id="CHEBI:49883"/>
    </cofactor>
</comment>
<dbReference type="PANTHER" id="PTHR11472:SF41">
    <property type="entry name" value="ATP-DEPENDENT DNA HELICASE DDX11-RELATED"/>
    <property type="match status" value="1"/>
</dbReference>
<dbReference type="SMART" id="SM00488">
    <property type="entry name" value="DEXDc2"/>
    <property type="match status" value="1"/>
</dbReference>
<protein>
    <recommendedName>
        <fullName evidence="5">ATP-dependent DNA helicase CHL1</fullName>
        <ecNumber evidence="18">5.6.2.3</ecNumber>
    </recommendedName>
    <alternativeName>
        <fullName evidence="4">ATP-dependent DNA helicase chl1</fullName>
    </alternativeName>
    <alternativeName>
        <fullName evidence="17">Chromosome loss protein 1</fullName>
    </alternativeName>
    <alternativeName>
        <fullName evidence="19 20">DNA 5'-3' helicase CHL1</fullName>
    </alternativeName>
</protein>
<dbReference type="InterPro" id="IPR027417">
    <property type="entry name" value="P-loop_NTPase"/>
</dbReference>
<keyword evidence="12" id="KW-0411">Iron-sulfur</keyword>
<dbReference type="CDD" id="cd18788">
    <property type="entry name" value="SF2_C_XPD"/>
    <property type="match status" value="1"/>
</dbReference>